<dbReference type="NCBIfam" id="TIGR01201">
    <property type="entry name" value="HU_rel"/>
    <property type="match status" value="1"/>
</dbReference>
<dbReference type="SUPFAM" id="SSF47729">
    <property type="entry name" value="IHF-like DNA-binding proteins"/>
    <property type="match status" value="1"/>
</dbReference>
<dbReference type="Pfam" id="PF18291">
    <property type="entry name" value="HU-HIG"/>
    <property type="match status" value="1"/>
</dbReference>
<comment type="caution">
    <text evidence="3">The sequence shown here is derived from an EMBL/GenBank/DDBJ whole genome shotgun (WGS) entry which is preliminary data.</text>
</comment>
<dbReference type="InterPro" id="IPR005902">
    <property type="entry name" value="HU_DNA-bd_put"/>
</dbReference>
<name>A0A2V3ZZS8_9BACT</name>
<dbReference type="Proteomes" id="UP000248079">
    <property type="component" value="Unassembled WGS sequence"/>
</dbReference>
<dbReference type="GO" id="GO:0003677">
    <property type="term" value="F:DNA binding"/>
    <property type="evidence" value="ECO:0007669"/>
    <property type="project" value="UniProtKB-KW"/>
</dbReference>
<accession>A0A2V3ZZS8</accession>
<dbReference type="InterPro" id="IPR010992">
    <property type="entry name" value="IHF-like_DNA-bd_dom_sf"/>
</dbReference>
<keyword evidence="1" id="KW-0238">DNA-binding</keyword>
<dbReference type="EMBL" id="QFLI01000002">
    <property type="protein sequence ID" value="PXY01959.1"/>
    <property type="molecule type" value="Genomic_DNA"/>
</dbReference>
<evidence type="ECO:0000313" key="4">
    <source>
        <dbReference type="Proteomes" id="UP000248079"/>
    </source>
</evidence>
<dbReference type="AlphaFoldDB" id="A0A2V3ZZS8"/>
<evidence type="ECO:0000256" key="1">
    <source>
        <dbReference type="ARBA" id="ARBA00023125"/>
    </source>
</evidence>
<feature type="domain" description="HU" evidence="2">
    <location>
        <begin position="1"/>
        <end position="126"/>
    </location>
</feature>
<organism evidence="3 4">
    <name type="scientific">Marinifilum breve</name>
    <dbReference type="NCBI Taxonomy" id="2184082"/>
    <lineage>
        <taxon>Bacteria</taxon>
        <taxon>Pseudomonadati</taxon>
        <taxon>Bacteroidota</taxon>
        <taxon>Bacteroidia</taxon>
        <taxon>Marinilabiliales</taxon>
        <taxon>Marinifilaceae</taxon>
    </lineage>
</organism>
<sequence>MAVKYKAVKMNSPLKKEGKSEKYYPRVANRQKRTLRDVAERISETSTFSTTDVIGVLEAFTSQIPYFLKDNCSVELGDLGTFSLHISGEGVDDPEQINASKIKSVKMAFRPSTRIKEDLIKVDFRKIKK</sequence>
<keyword evidence="4" id="KW-1185">Reference proteome</keyword>
<reference evidence="3 4" key="1">
    <citation type="submission" date="2018-05" db="EMBL/GenBank/DDBJ databases">
        <title>Marinifilum breve JC075T sp. nov., a marine bacterium isolated from Yongle Blue Hole in the South China Sea.</title>
        <authorList>
            <person name="Fu T."/>
        </authorList>
    </citation>
    <scope>NUCLEOTIDE SEQUENCE [LARGE SCALE GENOMIC DNA]</scope>
    <source>
        <strain evidence="3 4">JC075</strain>
    </source>
</reference>
<evidence type="ECO:0000313" key="3">
    <source>
        <dbReference type="EMBL" id="PXY01959.1"/>
    </source>
</evidence>
<evidence type="ECO:0000259" key="2">
    <source>
        <dbReference type="Pfam" id="PF18291"/>
    </source>
</evidence>
<gene>
    <name evidence="3" type="ORF">DF185_04730</name>
</gene>
<dbReference type="OrthoDB" id="1120985at2"/>
<dbReference type="RefSeq" id="WP_110359595.1">
    <property type="nucleotide sequence ID" value="NZ_QFLI01000002.1"/>
</dbReference>
<proteinExistence type="predicted"/>
<protein>
    <recommendedName>
        <fullName evidence="2">HU domain-containing protein</fullName>
    </recommendedName>
</protein>
<dbReference type="InterPro" id="IPR041607">
    <property type="entry name" value="HU-HIG"/>
</dbReference>